<gene>
    <name evidence="1" type="ORF">S01H1_48872</name>
</gene>
<evidence type="ECO:0000313" key="1">
    <source>
        <dbReference type="EMBL" id="GAG17732.1"/>
    </source>
</evidence>
<dbReference type="InterPro" id="IPR000653">
    <property type="entry name" value="DegT/StrS_aminotransferase"/>
</dbReference>
<sequence length="52" mass="6156">MYRNLGWKEGDLPVTEQVAKEVITLPMYPDLATEEMDYIVEMIREYFEGGRK</sequence>
<dbReference type="AlphaFoldDB" id="X0W306"/>
<dbReference type="SUPFAM" id="SSF53383">
    <property type="entry name" value="PLP-dependent transferases"/>
    <property type="match status" value="1"/>
</dbReference>
<proteinExistence type="predicted"/>
<accession>X0W306</accession>
<protein>
    <recommendedName>
        <fullName evidence="2">DegT/DnrJ/EryC1/StrS aminotransferase</fullName>
    </recommendedName>
</protein>
<dbReference type="Gene3D" id="3.90.1150.10">
    <property type="entry name" value="Aspartate Aminotransferase, domain 1"/>
    <property type="match status" value="1"/>
</dbReference>
<name>X0W306_9ZZZZ</name>
<dbReference type="EMBL" id="BARS01031402">
    <property type="protein sequence ID" value="GAG17732.1"/>
    <property type="molecule type" value="Genomic_DNA"/>
</dbReference>
<dbReference type="InterPro" id="IPR015424">
    <property type="entry name" value="PyrdxlP-dep_Trfase"/>
</dbReference>
<dbReference type="Pfam" id="PF01041">
    <property type="entry name" value="DegT_DnrJ_EryC1"/>
    <property type="match status" value="1"/>
</dbReference>
<comment type="caution">
    <text evidence="1">The sequence shown here is derived from an EMBL/GenBank/DDBJ whole genome shotgun (WGS) entry which is preliminary data.</text>
</comment>
<organism evidence="1">
    <name type="scientific">marine sediment metagenome</name>
    <dbReference type="NCBI Taxonomy" id="412755"/>
    <lineage>
        <taxon>unclassified sequences</taxon>
        <taxon>metagenomes</taxon>
        <taxon>ecological metagenomes</taxon>
    </lineage>
</organism>
<evidence type="ECO:0008006" key="2">
    <source>
        <dbReference type="Google" id="ProtNLM"/>
    </source>
</evidence>
<reference evidence="1" key="1">
    <citation type="journal article" date="2014" name="Front. Microbiol.">
        <title>High frequency of phylogenetically diverse reductive dehalogenase-homologous genes in deep subseafloor sedimentary metagenomes.</title>
        <authorList>
            <person name="Kawai M."/>
            <person name="Futagami T."/>
            <person name="Toyoda A."/>
            <person name="Takaki Y."/>
            <person name="Nishi S."/>
            <person name="Hori S."/>
            <person name="Arai W."/>
            <person name="Tsubouchi T."/>
            <person name="Morono Y."/>
            <person name="Uchiyama I."/>
            <person name="Ito T."/>
            <person name="Fujiyama A."/>
            <person name="Inagaki F."/>
            <person name="Takami H."/>
        </authorList>
    </citation>
    <scope>NUCLEOTIDE SEQUENCE</scope>
    <source>
        <strain evidence="1">Expedition CK06-06</strain>
    </source>
</reference>
<dbReference type="InterPro" id="IPR015422">
    <property type="entry name" value="PyrdxlP-dep_Trfase_small"/>
</dbReference>